<dbReference type="EMBL" id="ML122289">
    <property type="protein sequence ID" value="RPD56297.1"/>
    <property type="molecule type" value="Genomic_DNA"/>
</dbReference>
<keyword evidence="2" id="KW-0067">ATP-binding</keyword>
<evidence type="ECO:0000313" key="5">
    <source>
        <dbReference type="Proteomes" id="UP000313359"/>
    </source>
</evidence>
<feature type="compositionally biased region" description="Acidic residues" evidence="3">
    <location>
        <begin position="548"/>
        <end position="566"/>
    </location>
</feature>
<evidence type="ECO:0000256" key="2">
    <source>
        <dbReference type="ARBA" id="ARBA00022840"/>
    </source>
</evidence>
<evidence type="ECO:0000256" key="1">
    <source>
        <dbReference type="ARBA" id="ARBA00022741"/>
    </source>
</evidence>
<dbReference type="PANTHER" id="PTHR45639">
    <property type="entry name" value="HSC70CB, ISOFORM G-RELATED"/>
    <property type="match status" value="1"/>
</dbReference>
<protein>
    <submittedName>
        <fullName evidence="4">Actin-like ATPase domain-containing protein</fullName>
    </submittedName>
</protein>
<dbReference type="InterPro" id="IPR013126">
    <property type="entry name" value="Hsp_70_fam"/>
</dbReference>
<dbReference type="OrthoDB" id="29851at2759"/>
<dbReference type="InterPro" id="IPR043129">
    <property type="entry name" value="ATPase_NBD"/>
</dbReference>
<gene>
    <name evidence="4" type="ORF">L227DRAFT_579015</name>
</gene>
<dbReference type="Gene3D" id="3.30.30.30">
    <property type="match status" value="1"/>
</dbReference>
<evidence type="ECO:0000313" key="4">
    <source>
        <dbReference type="EMBL" id="RPD56297.1"/>
    </source>
</evidence>
<dbReference type="Gene3D" id="3.30.420.40">
    <property type="match status" value="2"/>
</dbReference>
<name>A0A5C2RZ14_9APHY</name>
<organism evidence="4 5">
    <name type="scientific">Lentinus tigrinus ALCF2SS1-6</name>
    <dbReference type="NCBI Taxonomy" id="1328759"/>
    <lineage>
        <taxon>Eukaryota</taxon>
        <taxon>Fungi</taxon>
        <taxon>Dikarya</taxon>
        <taxon>Basidiomycota</taxon>
        <taxon>Agaricomycotina</taxon>
        <taxon>Agaricomycetes</taxon>
        <taxon>Polyporales</taxon>
        <taxon>Polyporaceae</taxon>
        <taxon>Lentinus</taxon>
    </lineage>
</organism>
<keyword evidence="5" id="KW-1185">Reference proteome</keyword>
<proteinExistence type="predicted"/>
<dbReference type="GO" id="GO:0005634">
    <property type="term" value="C:nucleus"/>
    <property type="evidence" value="ECO:0007669"/>
    <property type="project" value="TreeGrafter"/>
</dbReference>
<keyword evidence="1" id="KW-0547">Nucleotide-binding</keyword>
<dbReference type="FunFam" id="3.90.640.10:FF:000021">
    <property type="entry name" value="Heat shock protein 14"/>
    <property type="match status" value="1"/>
</dbReference>
<dbReference type="PRINTS" id="PR00301">
    <property type="entry name" value="HEATSHOCK70"/>
</dbReference>
<dbReference type="Proteomes" id="UP000313359">
    <property type="component" value="Unassembled WGS sequence"/>
</dbReference>
<dbReference type="PANTHER" id="PTHR45639:SF32">
    <property type="entry name" value="HEAT SHOCK PROTEIN PDR13"/>
    <property type="match status" value="1"/>
</dbReference>
<dbReference type="GO" id="GO:0140662">
    <property type="term" value="F:ATP-dependent protein folding chaperone"/>
    <property type="evidence" value="ECO:0007669"/>
    <property type="project" value="InterPro"/>
</dbReference>
<dbReference type="SUPFAM" id="SSF53067">
    <property type="entry name" value="Actin-like ATPase domain"/>
    <property type="match status" value="2"/>
</dbReference>
<accession>A0A5C2RZ14</accession>
<dbReference type="AlphaFoldDB" id="A0A5C2RZ14"/>
<dbReference type="Pfam" id="PF00012">
    <property type="entry name" value="HSP70"/>
    <property type="match status" value="2"/>
</dbReference>
<dbReference type="GO" id="GO:0005829">
    <property type="term" value="C:cytosol"/>
    <property type="evidence" value="ECO:0007669"/>
    <property type="project" value="TreeGrafter"/>
</dbReference>
<reference evidence="4" key="1">
    <citation type="journal article" date="2018" name="Genome Biol. Evol.">
        <title>Genomics and development of Lentinus tigrinus, a white-rot wood-decaying mushroom with dimorphic fruiting bodies.</title>
        <authorList>
            <person name="Wu B."/>
            <person name="Xu Z."/>
            <person name="Knudson A."/>
            <person name="Carlson A."/>
            <person name="Chen N."/>
            <person name="Kovaka S."/>
            <person name="LaButti K."/>
            <person name="Lipzen A."/>
            <person name="Pennachio C."/>
            <person name="Riley R."/>
            <person name="Schakwitz W."/>
            <person name="Umezawa K."/>
            <person name="Ohm R.A."/>
            <person name="Grigoriev I.V."/>
            <person name="Nagy L.G."/>
            <person name="Gibbons J."/>
            <person name="Hibbett D."/>
        </authorList>
    </citation>
    <scope>NUCLEOTIDE SEQUENCE [LARGE SCALE GENOMIC DNA]</scope>
    <source>
        <strain evidence="4">ALCF2SS1-6</strain>
    </source>
</reference>
<sequence length="634" mass="67479">MAAQPNGTADAPIEVSAIPTVVGINFGNSYASIAVLTKEGTADCIANEDGERQIACAIAFQGEELYIGNQAKHQLVKNAQNTITGFRNLLGKKFSEIPSNALSISAPVIQHPEIPDEPAYKVKVLQAAPSPLPSTATNTPAASKVATPQSEPVPVDRILTVSEVTSIFLKSLIKSAEDFLGKKVQGAVITVPGWFEQVQKDALEKAANDAGITVLQLLEEAGAAAVTTTSGPEPEGLSADRTQLLVDLGASAISLTLLSIRQGLAFSLATVSDHSVGGDAIDDKLIKHFAKEFTKKTKVPLTVCPATDAQDKRAEAKLRLALEHTKRTISASPGAATCSVESLKDGYDFTGTITRLRFDMEVRSIYDRVYEKVKELVSAAGLDLYDVDEIVYVGGSASLPGLDETLSQGFPETIVTPFTQGTVVGGGIGDPTTILARGCALQAKILAQLGEGTEVEREVKASFAHGHQYTQAKATSKTIGLLFPEEGAESALGGQWIPAVLKETPVPARRIVAFNVDLGESEEKRVGFEVWEAKEGVKIEKVKLPKLEDEEPVPEGEEEEEEEEEEVKEKTVEKESLLTSLSFTAQHATKKDGRWTTRLEVTTIVREDGALEVSAVEVGASGKGEKNVVTVPAA</sequence>
<feature type="region of interest" description="Disordered" evidence="3">
    <location>
        <begin position="548"/>
        <end position="573"/>
    </location>
</feature>
<evidence type="ECO:0000256" key="3">
    <source>
        <dbReference type="SAM" id="MobiDB-lite"/>
    </source>
</evidence>
<dbReference type="GO" id="GO:0005524">
    <property type="term" value="F:ATP binding"/>
    <property type="evidence" value="ECO:0007669"/>
    <property type="project" value="UniProtKB-KW"/>
</dbReference>
<dbReference type="Gene3D" id="3.90.640.10">
    <property type="entry name" value="Actin, Chain A, domain 4"/>
    <property type="match status" value="1"/>
</dbReference>
<dbReference type="STRING" id="1328759.A0A5C2RZ14"/>